<evidence type="ECO:0000313" key="8">
    <source>
        <dbReference type="Proteomes" id="UP000269774"/>
    </source>
</evidence>
<organism evidence="7 8">
    <name type="scientific">Stutzerimonas zhaodongensis</name>
    <dbReference type="NCBI Taxonomy" id="1176257"/>
    <lineage>
        <taxon>Bacteria</taxon>
        <taxon>Pseudomonadati</taxon>
        <taxon>Pseudomonadota</taxon>
        <taxon>Gammaproteobacteria</taxon>
        <taxon>Pseudomonadales</taxon>
        <taxon>Pseudomonadaceae</taxon>
        <taxon>Stutzerimonas</taxon>
    </lineage>
</organism>
<comment type="function">
    <text evidence="6">Involved in the assembly of lipopolysaccharide (LPS). Required for the translocation of LPS from the inner membrane to the outer membrane. Facilitates the transfer of LPS from the inner membrane to the periplasmic protein LptA. Could be a docking site for LptA.</text>
</comment>
<dbReference type="GO" id="GO:0030288">
    <property type="term" value="C:outer membrane-bounded periplasmic space"/>
    <property type="evidence" value="ECO:0007669"/>
    <property type="project" value="TreeGrafter"/>
</dbReference>
<dbReference type="EMBL" id="RFFM01000007">
    <property type="protein sequence ID" value="RMH87998.1"/>
    <property type="molecule type" value="Genomic_DNA"/>
</dbReference>
<dbReference type="PANTHER" id="PTHR37481:SF1">
    <property type="entry name" value="LIPOPOLYSACCHARIDE EXPORT SYSTEM PROTEIN LPTC"/>
    <property type="match status" value="1"/>
</dbReference>
<evidence type="ECO:0000256" key="2">
    <source>
        <dbReference type="ARBA" id="ARBA00022519"/>
    </source>
</evidence>
<sequence>MLSRIRVPAVLLLIALLLIAVGYWNIRPESFMQEAPVVRGEDSPIDFYVINSRTVQYQTDGKRNYELTAERVEHIKASDVSLLTKPNLRSYRGTELPWHVTSDRGEVGPQGEEVELIDNVRIERTDAKGRPTVVTSSRMTVLPEKDYAETRQPVRIVAANGVTTATGMKAYLDEGRMLLLSNVRGQHELR</sequence>
<dbReference type="NCBIfam" id="TIGR04409">
    <property type="entry name" value="LptC_YrbK"/>
    <property type="match status" value="1"/>
</dbReference>
<evidence type="ECO:0000256" key="4">
    <source>
        <dbReference type="ARBA" id="ARBA00022989"/>
    </source>
</evidence>
<protein>
    <recommendedName>
        <fullName evidence="6">Lipopolysaccharide export system protein LptC</fullName>
    </recommendedName>
</protein>
<dbReference type="Gene3D" id="2.60.450.10">
    <property type="entry name" value="Lipopolysaccharide (LPS) transport protein A like domain"/>
    <property type="match status" value="1"/>
</dbReference>
<dbReference type="OrthoDB" id="5731914at2"/>
<comment type="similarity">
    <text evidence="6">Belongs to the LptC family.</text>
</comment>
<evidence type="ECO:0000313" key="7">
    <source>
        <dbReference type="EMBL" id="RMH87998.1"/>
    </source>
</evidence>
<accession>A0A3M2HGA3</accession>
<dbReference type="GO" id="GO:0005886">
    <property type="term" value="C:plasma membrane"/>
    <property type="evidence" value="ECO:0007669"/>
    <property type="project" value="UniProtKB-SubCell"/>
</dbReference>
<evidence type="ECO:0000256" key="5">
    <source>
        <dbReference type="ARBA" id="ARBA00023136"/>
    </source>
</evidence>
<evidence type="ECO:0000256" key="1">
    <source>
        <dbReference type="ARBA" id="ARBA00022475"/>
    </source>
</evidence>
<dbReference type="RefSeq" id="WP_122168268.1">
    <property type="nucleotide sequence ID" value="NZ_CP180504.1"/>
</dbReference>
<gene>
    <name evidence="6 7" type="primary">lptC</name>
    <name evidence="7" type="ORF">EA797_19440</name>
</gene>
<dbReference type="GO" id="GO:0043165">
    <property type="term" value="P:Gram-negative-bacterium-type cell outer membrane assembly"/>
    <property type="evidence" value="ECO:0007669"/>
    <property type="project" value="UniProtKB-UniRule"/>
</dbReference>
<proteinExistence type="inferred from homology"/>
<keyword evidence="8" id="KW-1185">Reference proteome</keyword>
<name>A0A3M2HGA3_9GAMM</name>
<comment type="subunit">
    <text evidence="6">Component of the lipopolysaccharide transport and assembly complex. Interacts with LptA and the LptBFG transporter complex.</text>
</comment>
<dbReference type="InterPro" id="IPR010664">
    <property type="entry name" value="LipoPS_assembly_LptC-rel"/>
</dbReference>
<dbReference type="InterPro" id="IPR026265">
    <property type="entry name" value="LptC"/>
</dbReference>
<keyword evidence="5 6" id="KW-0472">Membrane</keyword>
<keyword evidence="1 6" id="KW-1003">Cell membrane</keyword>
<comment type="caution">
    <text evidence="7">The sequence shown here is derived from an EMBL/GenBank/DDBJ whole genome shotgun (WGS) entry which is preliminary data.</text>
</comment>
<dbReference type="Proteomes" id="UP000269774">
    <property type="component" value="Unassembled WGS sequence"/>
</dbReference>
<dbReference type="GO" id="GO:0017089">
    <property type="term" value="F:glycolipid transfer activity"/>
    <property type="evidence" value="ECO:0007669"/>
    <property type="project" value="TreeGrafter"/>
</dbReference>
<keyword evidence="2 6" id="KW-0997">Cell inner membrane</keyword>
<keyword evidence="4 6" id="KW-1133">Transmembrane helix</keyword>
<dbReference type="HAMAP" id="MF_01915">
    <property type="entry name" value="LPS_assembly_LptC"/>
    <property type="match status" value="1"/>
</dbReference>
<dbReference type="PANTHER" id="PTHR37481">
    <property type="entry name" value="LIPOPOLYSACCHARIDE EXPORT SYSTEM PROTEIN LPTC"/>
    <property type="match status" value="1"/>
</dbReference>
<comment type="subcellular location">
    <subcellularLocation>
        <location evidence="6">Cell inner membrane</location>
        <topology evidence="6">Single-pass membrane protein</topology>
    </subcellularLocation>
</comment>
<dbReference type="InterPro" id="IPR052363">
    <property type="entry name" value="LPS_export_LptC"/>
</dbReference>
<dbReference type="Pfam" id="PF06835">
    <property type="entry name" value="LptC"/>
    <property type="match status" value="1"/>
</dbReference>
<evidence type="ECO:0000256" key="6">
    <source>
        <dbReference type="HAMAP-Rule" id="MF_01915"/>
    </source>
</evidence>
<reference evidence="7 8" key="1">
    <citation type="submission" date="2018-10" db="EMBL/GenBank/DDBJ databases">
        <title>Pseudomonas zhaodongensis NEAU-ST5-21(T) genome.</title>
        <authorList>
            <person name="Peng J."/>
            <person name="Liu Z.-P."/>
        </authorList>
    </citation>
    <scope>NUCLEOTIDE SEQUENCE [LARGE SCALE GENOMIC DNA]</scope>
    <source>
        <strain evidence="7 8">NEAU-ST5-21</strain>
    </source>
</reference>
<keyword evidence="3 6" id="KW-0812">Transmembrane</keyword>
<evidence type="ECO:0000256" key="3">
    <source>
        <dbReference type="ARBA" id="ARBA00022692"/>
    </source>
</evidence>
<dbReference type="GO" id="GO:0015221">
    <property type="term" value="F:lipopolysaccharide transmembrane transporter activity"/>
    <property type="evidence" value="ECO:0007669"/>
    <property type="project" value="InterPro"/>
</dbReference>
<dbReference type="AlphaFoldDB" id="A0A3M2HGA3"/>